<accession>C6R713</accession>
<proteinExistence type="predicted"/>
<protein>
    <submittedName>
        <fullName evidence="1">Uncharacterized protein</fullName>
    </submittedName>
</protein>
<dbReference type="EMBL" id="ACVP01000003">
    <property type="protein sequence ID" value="EET78439.1"/>
    <property type="molecule type" value="Genomic_DNA"/>
</dbReference>
<gene>
    <name evidence="1" type="ORF">CORTU0001_1309</name>
</gene>
<dbReference type="AlphaFoldDB" id="C6R713"/>
<name>C6R713_9CORY</name>
<evidence type="ECO:0000313" key="2">
    <source>
        <dbReference type="Proteomes" id="UP000004384"/>
    </source>
</evidence>
<sequence length="245" mass="26132">MKFMPLRIPFEHTLACVRVRVHTIRVSQTSVRLEKAVAGLSRSDRVAMLRTRMRAMERGPEEELVDTLPGLARLLPAGGLARRQVVHCASCPALVVELICHLTARGGYVGVVGWPDLLLAQVAEEGAIERVVTVPDPGLESWMVAGVLAEGLDLVIHHGPPGEVSPTKARPVLAKVRSGRAAVLTVGTRLPGTAVGIGARVSAYRGVGKGSGRIRGVDMDVEVTSKQATSRGVLTVGERRRLEAV</sequence>
<dbReference type="Proteomes" id="UP000004384">
    <property type="component" value="Unassembled WGS sequence"/>
</dbReference>
<reference evidence="1 2" key="1">
    <citation type="submission" date="2009-06" db="EMBL/GenBank/DDBJ databases">
        <authorList>
            <person name="Dodson R."/>
            <person name="Sebastian Y."/>
            <person name="Madupu R."/>
            <person name="Durkin A.S."/>
            <person name="Torralba M."/>
            <person name="Methe B."/>
            <person name="Sutton G.G."/>
            <person name="Strausberg R.L."/>
            <person name="Nelson K.E."/>
        </authorList>
    </citation>
    <scope>NUCLEOTIDE SEQUENCE [LARGE SCALE GENOMIC DNA]</scope>
    <source>
        <strain evidence="1 2">SK141</strain>
    </source>
</reference>
<evidence type="ECO:0000313" key="1">
    <source>
        <dbReference type="EMBL" id="EET78439.1"/>
    </source>
</evidence>
<organism evidence="1 2">
    <name type="scientific">Corynebacterium tuberculostearicum SK141</name>
    <dbReference type="NCBI Taxonomy" id="553206"/>
    <lineage>
        <taxon>Bacteria</taxon>
        <taxon>Bacillati</taxon>
        <taxon>Actinomycetota</taxon>
        <taxon>Actinomycetes</taxon>
        <taxon>Mycobacteriales</taxon>
        <taxon>Corynebacteriaceae</taxon>
        <taxon>Corynebacterium</taxon>
    </lineage>
</organism>
<comment type="caution">
    <text evidence="1">The sequence shown here is derived from an EMBL/GenBank/DDBJ whole genome shotgun (WGS) entry which is preliminary data.</text>
</comment>